<organism evidence="20 21">
    <name type="scientific">Lactiplantibacillus garii</name>
    <dbReference type="NCBI Taxonomy" id="2306423"/>
    <lineage>
        <taxon>Bacteria</taxon>
        <taxon>Bacillati</taxon>
        <taxon>Bacillota</taxon>
        <taxon>Bacilli</taxon>
        <taxon>Lactobacillales</taxon>
        <taxon>Lactobacillaceae</taxon>
        <taxon>Lactiplantibacillus</taxon>
    </lineage>
</organism>
<feature type="active site" description="Proton acceptor" evidence="18">
    <location>
        <position position="328"/>
    </location>
</feature>
<evidence type="ECO:0000313" key="20">
    <source>
        <dbReference type="EMBL" id="RRK09663.1"/>
    </source>
</evidence>
<dbReference type="OrthoDB" id="9793111at2"/>
<evidence type="ECO:0000256" key="2">
    <source>
        <dbReference type="ARBA" id="ARBA00001936"/>
    </source>
</evidence>
<dbReference type="InterPro" id="IPR000422">
    <property type="entry name" value="DHBP_synthase_RibB"/>
</dbReference>
<keyword evidence="21" id="KW-1185">Reference proteome</keyword>
<evidence type="ECO:0000256" key="4">
    <source>
        <dbReference type="ARBA" id="ARBA00002284"/>
    </source>
</evidence>
<dbReference type="GO" id="GO:0005525">
    <property type="term" value="F:GTP binding"/>
    <property type="evidence" value="ECO:0007669"/>
    <property type="project" value="UniProtKB-KW"/>
</dbReference>
<evidence type="ECO:0000256" key="5">
    <source>
        <dbReference type="ARBA" id="ARBA00004853"/>
    </source>
</evidence>
<dbReference type="GO" id="GO:0005829">
    <property type="term" value="C:cytosol"/>
    <property type="evidence" value="ECO:0007669"/>
    <property type="project" value="TreeGrafter"/>
</dbReference>
<dbReference type="InterPro" id="IPR036144">
    <property type="entry name" value="RibA-like_sf"/>
</dbReference>
<dbReference type="Pfam" id="PF00925">
    <property type="entry name" value="GTP_cyclohydro2"/>
    <property type="match status" value="1"/>
</dbReference>
<name>A0A426D4U3_9LACO</name>
<dbReference type="GO" id="GO:0009231">
    <property type="term" value="P:riboflavin biosynthetic process"/>
    <property type="evidence" value="ECO:0007669"/>
    <property type="project" value="UniProtKB-UniRule"/>
</dbReference>
<feature type="binding site" evidence="18">
    <location>
        <begin position="294"/>
        <end position="296"/>
    </location>
    <ligand>
        <name>GTP</name>
        <dbReference type="ChEBI" id="CHEBI:37565"/>
    </ligand>
</feature>
<keyword evidence="10 18" id="KW-0547">Nucleotide-binding</keyword>
<keyword evidence="15" id="KW-0464">Manganese</keyword>
<feature type="binding site" evidence="18">
    <location>
        <position position="356"/>
    </location>
    <ligand>
        <name>GTP</name>
        <dbReference type="ChEBI" id="CHEBI:37565"/>
    </ligand>
</feature>
<evidence type="ECO:0000256" key="1">
    <source>
        <dbReference type="ARBA" id="ARBA00000141"/>
    </source>
</evidence>
<dbReference type="AlphaFoldDB" id="A0A426D4U3"/>
<comment type="similarity">
    <text evidence="18">Belongs to the GTP cyclohydrolase II family.</text>
</comment>
<dbReference type="Gene3D" id="3.90.870.10">
    <property type="entry name" value="DHBP synthase"/>
    <property type="match status" value="1"/>
</dbReference>
<dbReference type="EMBL" id="QWZQ01000044">
    <property type="protein sequence ID" value="RRK09663.1"/>
    <property type="molecule type" value="Genomic_DNA"/>
</dbReference>
<comment type="cofactor">
    <cofactor evidence="18">
        <name>Zn(2+)</name>
        <dbReference type="ChEBI" id="CHEBI:29105"/>
    </cofactor>
    <text evidence="18">Binds 1 zinc ion per subunit.</text>
</comment>
<dbReference type="PIRSF" id="PIRSF001259">
    <property type="entry name" value="RibA"/>
    <property type="match status" value="1"/>
</dbReference>
<dbReference type="InterPro" id="IPR000926">
    <property type="entry name" value="RibA"/>
</dbReference>
<keyword evidence="8 18" id="KW-0686">Riboflavin biosynthesis</keyword>
<feature type="active site" description="Nucleophile" evidence="18">
    <location>
        <position position="330"/>
    </location>
</feature>
<dbReference type="GO" id="GO:0008270">
    <property type="term" value="F:zinc ion binding"/>
    <property type="evidence" value="ECO:0007669"/>
    <property type="project" value="UniProtKB-UniRule"/>
</dbReference>
<feature type="domain" description="GTP cyclohydrolase II" evidence="19">
    <location>
        <begin position="211"/>
        <end position="372"/>
    </location>
</feature>
<dbReference type="CDD" id="cd00641">
    <property type="entry name" value="GTP_cyclohydro2"/>
    <property type="match status" value="1"/>
</dbReference>
<keyword evidence="11 18" id="KW-0378">Hydrolase</keyword>
<reference evidence="20 21" key="1">
    <citation type="submission" date="2018-08" db="EMBL/GenBank/DDBJ databases">
        <title>Genome Lactobacillus garii FI11369.</title>
        <authorList>
            <person name="Diaz M."/>
            <person name="Narbad A."/>
        </authorList>
    </citation>
    <scope>NUCLEOTIDE SEQUENCE [LARGE SCALE GENOMIC DNA]</scope>
    <source>
        <strain evidence="20 21">FI11369</strain>
    </source>
</reference>
<dbReference type="NCBIfam" id="NF001591">
    <property type="entry name" value="PRK00393.1"/>
    <property type="match status" value="1"/>
</dbReference>
<comment type="function">
    <text evidence="18">Catalyzes the conversion of GTP to 2,5-diamino-6-ribosylamino-4(3H)-pyrimidinone 5'-phosphate (DARP), formate and pyrophosphate.</text>
</comment>
<dbReference type="NCBIfam" id="TIGR00506">
    <property type="entry name" value="ribB"/>
    <property type="match status" value="1"/>
</dbReference>
<accession>A0A426D4U3</accession>
<dbReference type="GO" id="GO:0008686">
    <property type="term" value="F:3,4-dihydroxy-2-butanone-4-phosphate synthase activity"/>
    <property type="evidence" value="ECO:0007669"/>
    <property type="project" value="UniProtKB-EC"/>
</dbReference>
<dbReference type="FunFam" id="3.40.50.10990:FF:000002">
    <property type="entry name" value="GTP cyclohydrolase-2"/>
    <property type="match status" value="1"/>
</dbReference>
<keyword evidence="14 18" id="KW-0342">GTP-binding</keyword>
<keyword evidence="12 18" id="KW-0862">Zinc</keyword>
<evidence type="ECO:0000259" key="19">
    <source>
        <dbReference type="Pfam" id="PF00925"/>
    </source>
</evidence>
<feature type="binding site" evidence="18">
    <location>
        <position position="267"/>
    </location>
    <ligand>
        <name>Zn(2+)</name>
        <dbReference type="ChEBI" id="CHEBI:29105"/>
        <note>catalytic</note>
    </ligand>
</feature>
<sequence>MTNRVEEAINALKAGGLIIVADDETREAEGDMVGLAEYATTATVNRMITSARGLLCVPVAAEVADRLGFEPMTTKGHDAFGTAFTVSTDHHSTTTGISAQDRAATIRAIASADSQPGDFYHPGHVFPLIAQTGGVFKRRGHTEAAVDLAKLAGAAPVAYICEVVKKNGLMARRHALKALAEGLHIPMITIQDVTNYRLQHHQVPLTSLEPVQLPTTSGDFELTGFQMPGDDQLQLALQTGDLTTDEPVLVRLHSECLTGDVFGSLRCDCGAQLHRAMRQISQTGRGLLLYLRQEGRGIGLTNKLRSYHLQENGVDTYDANVQLGFLPDERRYDAAVAILNQLGIKRVRLMTNNPDKVDQLRAAGIDVVERVPLEIPATAADRDYLRTKRDRFHHQLTEAL</sequence>
<dbReference type="GO" id="GO:0003935">
    <property type="term" value="F:GTP cyclohydrolase II activity"/>
    <property type="evidence" value="ECO:0007669"/>
    <property type="project" value="UniProtKB-UniRule"/>
</dbReference>
<dbReference type="SUPFAM" id="SSF142695">
    <property type="entry name" value="RibA-like"/>
    <property type="match status" value="1"/>
</dbReference>
<dbReference type="RefSeq" id="WP_125073055.1">
    <property type="nucleotide sequence ID" value="NZ_QWZQ01000044.1"/>
</dbReference>
<evidence type="ECO:0000256" key="11">
    <source>
        <dbReference type="ARBA" id="ARBA00022801"/>
    </source>
</evidence>
<dbReference type="EC" id="3.5.4.25" evidence="18"/>
<evidence type="ECO:0000256" key="10">
    <source>
        <dbReference type="ARBA" id="ARBA00022741"/>
    </source>
</evidence>
<dbReference type="InterPro" id="IPR032677">
    <property type="entry name" value="GTP_cyclohydro_II"/>
</dbReference>
<comment type="caution">
    <text evidence="20">The sequence shown here is derived from an EMBL/GenBank/DDBJ whole genome shotgun (WGS) entry which is preliminary data.</text>
</comment>
<evidence type="ECO:0000256" key="16">
    <source>
        <dbReference type="ARBA" id="ARBA00023239"/>
    </source>
</evidence>
<comment type="cofactor">
    <cofactor evidence="2">
        <name>Mn(2+)</name>
        <dbReference type="ChEBI" id="CHEBI:29035"/>
    </cofactor>
</comment>
<feature type="binding site" evidence="18">
    <location>
        <position position="351"/>
    </location>
    <ligand>
        <name>GTP</name>
        <dbReference type="ChEBI" id="CHEBI:37565"/>
    </ligand>
</feature>
<dbReference type="PANTHER" id="PTHR21327:SF18">
    <property type="entry name" value="3,4-DIHYDROXY-2-BUTANONE 4-PHOSPHATE SYNTHASE"/>
    <property type="match status" value="1"/>
</dbReference>
<evidence type="ECO:0000256" key="17">
    <source>
        <dbReference type="ARBA" id="ARBA00049295"/>
    </source>
</evidence>
<protein>
    <recommendedName>
        <fullName evidence="18">GTP cyclohydrolase-2</fullName>
        <ecNumber evidence="18">3.5.4.25</ecNumber>
    </recommendedName>
    <alternativeName>
        <fullName evidence="18">GTP cyclohydrolase II</fullName>
    </alternativeName>
</protein>
<keyword evidence="13" id="KW-0460">Magnesium</keyword>
<dbReference type="Proteomes" id="UP000283633">
    <property type="component" value="Unassembled WGS sequence"/>
</dbReference>
<comment type="similarity">
    <text evidence="7">In the N-terminal section; belongs to the DHBP synthase family.</text>
</comment>
<comment type="pathway">
    <text evidence="6">Cofactor biosynthesis; riboflavin biosynthesis; 2-hydroxy-3-oxobutyl phosphate from D-ribulose 5-phosphate: step 1/1.</text>
</comment>
<feature type="binding site" evidence="18">
    <location>
        <position position="272"/>
    </location>
    <ligand>
        <name>GTP</name>
        <dbReference type="ChEBI" id="CHEBI:37565"/>
    </ligand>
</feature>
<dbReference type="PANTHER" id="PTHR21327">
    <property type="entry name" value="GTP CYCLOHYDROLASE II-RELATED"/>
    <property type="match status" value="1"/>
</dbReference>
<dbReference type="NCBIfam" id="TIGR00505">
    <property type="entry name" value="ribA"/>
    <property type="match status" value="1"/>
</dbReference>
<dbReference type="Gene3D" id="3.40.50.10990">
    <property type="entry name" value="GTP cyclohydrolase II"/>
    <property type="match status" value="1"/>
</dbReference>
<gene>
    <name evidence="18 20" type="primary">ribA</name>
    <name evidence="20" type="ORF">D1831_11445</name>
</gene>
<comment type="pathway">
    <text evidence="5 18">Cofactor biosynthesis; riboflavin biosynthesis; 5-amino-6-(D-ribitylamino)uracil from GTP: step 1/4.</text>
</comment>
<dbReference type="InterPro" id="IPR017945">
    <property type="entry name" value="DHBP_synth_RibB-like_a/b_dom"/>
</dbReference>
<feature type="binding site" evidence="18">
    <location>
        <position position="256"/>
    </location>
    <ligand>
        <name>Zn(2+)</name>
        <dbReference type="ChEBI" id="CHEBI:29105"/>
        <note>catalytic</note>
    </ligand>
</feature>
<evidence type="ECO:0000256" key="6">
    <source>
        <dbReference type="ARBA" id="ARBA00004904"/>
    </source>
</evidence>
<evidence type="ECO:0000256" key="7">
    <source>
        <dbReference type="ARBA" id="ARBA00005520"/>
    </source>
</evidence>
<evidence type="ECO:0000256" key="9">
    <source>
        <dbReference type="ARBA" id="ARBA00022723"/>
    </source>
</evidence>
<evidence type="ECO:0000313" key="21">
    <source>
        <dbReference type="Proteomes" id="UP000283633"/>
    </source>
</evidence>
<keyword evidence="9 18" id="KW-0479">Metal-binding</keyword>
<evidence type="ECO:0000256" key="8">
    <source>
        <dbReference type="ARBA" id="ARBA00022619"/>
    </source>
</evidence>
<dbReference type="HAMAP" id="MF_00179">
    <property type="entry name" value="RibA"/>
    <property type="match status" value="1"/>
</dbReference>
<proteinExistence type="inferred from homology"/>
<evidence type="ECO:0000256" key="15">
    <source>
        <dbReference type="ARBA" id="ARBA00023211"/>
    </source>
</evidence>
<comment type="cofactor">
    <cofactor evidence="3">
        <name>Mg(2+)</name>
        <dbReference type="ChEBI" id="CHEBI:18420"/>
    </cofactor>
</comment>
<dbReference type="UniPathway" id="UPA00275">
    <property type="reaction ID" value="UER00399"/>
</dbReference>
<feature type="binding site" evidence="18">
    <location>
        <position position="316"/>
    </location>
    <ligand>
        <name>GTP</name>
        <dbReference type="ChEBI" id="CHEBI:37565"/>
    </ligand>
</feature>
<feature type="binding site" evidence="18">
    <location>
        <begin position="251"/>
        <end position="255"/>
    </location>
    <ligand>
        <name>GTP</name>
        <dbReference type="ChEBI" id="CHEBI:37565"/>
    </ligand>
</feature>
<dbReference type="Pfam" id="PF00926">
    <property type="entry name" value="DHBP_synthase"/>
    <property type="match status" value="1"/>
</dbReference>
<evidence type="ECO:0000256" key="13">
    <source>
        <dbReference type="ARBA" id="ARBA00022842"/>
    </source>
</evidence>
<feature type="binding site" evidence="18">
    <location>
        <position position="269"/>
    </location>
    <ligand>
        <name>Zn(2+)</name>
        <dbReference type="ChEBI" id="CHEBI:29105"/>
        <note>catalytic</note>
    </ligand>
</feature>
<dbReference type="FunFam" id="3.90.870.10:FF:000001">
    <property type="entry name" value="Riboflavin biosynthesis protein RibBA"/>
    <property type="match status" value="1"/>
</dbReference>
<keyword evidence="16" id="KW-0456">Lyase</keyword>
<dbReference type="SUPFAM" id="SSF55821">
    <property type="entry name" value="YrdC/RibB"/>
    <property type="match status" value="1"/>
</dbReference>
<evidence type="ECO:0000256" key="18">
    <source>
        <dbReference type="HAMAP-Rule" id="MF_00179"/>
    </source>
</evidence>
<evidence type="ECO:0000256" key="14">
    <source>
        <dbReference type="ARBA" id="ARBA00023134"/>
    </source>
</evidence>
<comment type="catalytic activity">
    <reaction evidence="17 18">
        <text>GTP + 4 H2O = 2,5-diamino-6-hydroxy-4-(5-phosphoribosylamino)-pyrimidine + formate + 2 phosphate + 3 H(+)</text>
        <dbReference type="Rhea" id="RHEA:23704"/>
        <dbReference type="ChEBI" id="CHEBI:15377"/>
        <dbReference type="ChEBI" id="CHEBI:15378"/>
        <dbReference type="ChEBI" id="CHEBI:15740"/>
        <dbReference type="ChEBI" id="CHEBI:37565"/>
        <dbReference type="ChEBI" id="CHEBI:43474"/>
        <dbReference type="ChEBI" id="CHEBI:58614"/>
        <dbReference type="EC" id="3.5.4.25"/>
    </reaction>
</comment>
<evidence type="ECO:0000256" key="3">
    <source>
        <dbReference type="ARBA" id="ARBA00001946"/>
    </source>
</evidence>
<comment type="catalytic activity">
    <reaction evidence="1">
        <text>D-ribulose 5-phosphate = (2S)-2-hydroxy-3-oxobutyl phosphate + formate + H(+)</text>
        <dbReference type="Rhea" id="RHEA:18457"/>
        <dbReference type="ChEBI" id="CHEBI:15378"/>
        <dbReference type="ChEBI" id="CHEBI:15740"/>
        <dbReference type="ChEBI" id="CHEBI:58121"/>
        <dbReference type="ChEBI" id="CHEBI:58830"/>
        <dbReference type="EC" id="4.1.99.12"/>
    </reaction>
</comment>
<evidence type="ECO:0000256" key="12">
    <source>
        <dbReference type="ARBA" id="ARBA00022833"/>
    </source>
</evidence>
<comment type="function">
    <text evidence="4">Catalyzes the conversion of D-ribulose 5-phosphate to formate and 3,4-dihydroxy-2-butanone 4-phosphate.</text>
</comment>